<dbReference type="NCBIfam" id="TIGR04056">
    <property type="entry name" value="OMP_RagA_SusC"/>
    <property type="match status" value="1"/>
</dbReference>
<dbReference type="InterPro" id="IPR039426">
    <property type="entry name" value="TonB-dep_rcpt-like"/>
</dbReference>
<dbReference type="InterPro" id="IPR023996">
    <property type="entry name" value="TonB-dep_OMP_SusC/RagA"/>
</dbReference>
<evidence type="ECO:0000256" key="3">
    <source>
        <dbReference type="ARBA" id="ARBA00022452"/>
    </source>
</evidence>
<gene>
    <name evidence="10" type="ORF">DU428_05515</name>
</gene>
<organism evidence="10 11">
    <name type="scientific">Oceanihabitans sediminis</name>
    <dbReference type="NCBI Taxonomy" id="1812012"/>
    <lineage>
        <taxon>Bacteria</taxon>
        <taxon>Pseudomonadati</taxon>
        <taxon>Bacteroidota</taxon>
        <taxon>Flavobacteriia</taxon>
        <taxon>Flavobacteriales</taxon>
        <taxon>Flavobacteriaceae</taxon>
        <taxon>Oceanihabitans</taxon>
    </lineage>
</organism>
<evidence type="ECO:0000313" key="11">
    <source>
        <dbReference type="Proteomes" id="UP000252249"/>
    </source>
</evidence>
<keyword evidence="11" id="KW-1185">Reference proteome</keyword>
<evidence type="ECO:0000256" key="2">
    <source>
        <dbReference type="ARBA" id="ARBA00022448"/>
    </source>
</evidence>
<feature type="chain" id="PRO_5017027023" evidence="8">
    <location>
        <begin position="23"/>
        <end position="1010"/>
    </location>
</feature>
<dbReference type="AlphaFoldDB" id="A0A368P8B7"/>
<dbReference type="Gene3D" id="2.40.170.20">
    <property type="entry name" value="TonB-dependent receptor, beta-barrel domain"/>
    <property type="match status" value="1"/>
</dbReference>
<name>A0A368P8B7_9FLAO</name>
<comment type="caution">
    <text evidence="10">The sequence shown here is derived from an EMBL/GenBank/DDBJ whole genome shotgun (WGS) entry which is preliminary data.</text>
</comment>
<dbReference type="Pfam" id="PF07715">
    <property type="entry name" value="Plug"/>
    <property type="match status" value="1"/>
</dbReference>
<dbReference type="InterPro" id="IPR023997">
    <property type="entry name" value="TonB-dep_OMP_SusC/RagA_CS"/>
</dbReference>
<dbReference type="InterPro" id="IPR008969">
    <property type="entry name" value="CarboxyPept-like_regulatory"/>
</dbReference>
<dbReference type="GO" id="GO:0009279">
    <property type="term" value="C:cell outer membrane"/>
    <property type="evidence" value="ECO:0007669"/>
    <property type="project" value="UniProtKB-SubCell"/>
</dbReference>
<evidence type="ECO:0000313" key="10">
    <source>
        <dbReference type="EMBL" id="RCU58828.1"/>
    </source>
</evidence>
<dbReference type="EMBL" id="QPIG01000001">
    <property type="protein sequence ID" value="RCU58828.1"/>
    <property type="molecule type" value="Genomic_DNA"/>
</dbReference>
<keyword evidence="5 7" id="KW-0472">Membrane</keyword>
<sequence>MKTKFSGILTLLLAFVVQISFAQEKTISGTVSDEMGLPLPTATVIIKGTTSGVSTDFDGNYTIKAKTGDVLNFSYVGYATVSRTVGTSNTINVSLQPDNALEEVVITALGARQKDELTSAVSNVSAEDLEKIAPSVSIDNMLQGQAAGVQVTAQNGKPGQTAFIRIRGIGSINAGNEPLYIVDGAQMDESFVNGINPSDIENISVLKDAASTSIYGARGGNGVVLVTTKRGKVNKGAQFQLSSRVSSTRKIKDNFEMMDAAQKLQYERELGLGTGAGLATQADYNRLVDRNTDWQDELLKDGFIQSINFSAVGGEEKINYFFSVGNDEDSGIIQDIDAYNRTTARLNVDYQAKDWVKIGTSLGFSSMKTGDPRDRNNAQNPIRAMYDYNPYETKWVVDGDNNLVLDANGNKILNENLLAGYPVTAELTGNTTDRFYTRIFGNGFLDFTLTDKLSFKTQVSGVYERYRRENFLHPGSVLDLIVNSQIPTGSKIENGSFDLTYSWLNKVTYNTDINDIHRLQFNVFSEYVNNDFRSYSATGKGFPLGGPSTLNVAATPDAVGGSRSQYTLFSLAANVDYNYDGRYILNATVRRDGSSRFGENTKYGNFYSGSLAWNVDNEDFFNVDAINTLRLRASAGTSGNDQIGNYSAQTLYGFNAYNGNNALVPAQYGSADLGWEQNFSYGVGVEFGLFENRVRGLVDYYNRTTSDLLLSQRYSYTLGGFSILGNLGEMVNKGLEFELSVDILRDTELKWSVNGNVNLYDNEVTKLVNDEDLFTASNFYTILRVGEEVDSYYITEYAGVNPANGEALYYDTEGNITNNPNGNEKLLSGKSPYAKLDGSFATNLAYKGFDLSANFYFKTGNYIYNLMEQNMLNDGTDINSNQRVEAFNYWTPGTTNSDVLPRPTSASYSPDFDTNTASTRFLQKGDYIRLRSLQLGYNLPSKFTDKLSLDALRVYAAGNNLWTYAPHYKGDPEVGIGSGETQEGSVTPGEFSLYSYPTTRTLSFGIDVKF</sequence>
<keyword evidence="3 7" id="KW-1134">Transmembrane beta strand</keyword>
<dbReference type="OrthoDB" id="9768177at2"/>
<feature type="signal peptide" evidence="8">
    <location>
        <begin position="1"/>
        <end position="22"/>
    </location>
</feature>
<reference evidence="10 11" key="1">
    <citation type="submission" date="2018-07" db="EMBL/GenBank/DDBJ databases">
        <title>Oceanihabitans testaceum sp. nov., isolated from marine sediment.</title>
        <authorList>
            <person name="Li C.-M."/>
        </authorList>
    </citation>
    <scope>NUCLEOTIDE SEQUENCE [LARGE SCALE GENOMIC DNA]</scope>
    <source>
        <strain evidence="10 11">S9-10</strain>
    </source>
</reference>
<dbReference type="InterPro" id="IPR036942">
    <property type="entry name" value="Beta-barrel_TonB_sf"/>
</dbReference>
<dbReference type="Proteomes" id="UP000252249">
    <property type="component" value="Unassembled WGS sequence"/>
</dbReference>
<dbReference type="NCBIfam" id="TIGR04057">
    <property type="entry name" value="SusC_RagA_signa"/>
    <property type="match status" value="1"/>
</dbReference>
<proteinExistence type="inferred from homology"/>
<dbReference type="SUPFAM" id="SSF49464">
    <property type="entry name" value="Carboxypeptidase regulatory domain-like"/>
    <property type="match status" value="1"/>
</dbReference>
<dbReference type="InterPro" id="IPR037066">
    <property type="entry name" value="Plug_dom_sf"/>
</dbReference>
<evidence type="ECO:0000256" key="6">
    <source>
        <dbReference type="ARBA" id="ARBA00023237"/>
    </source>
</evidence>
<dbReference type="Gene3D" id="2.60.40.1120">
    <property type="entry name" value="Carboxypeptidase-like, regulatory domain"/>
    <property type="match status" value="1"/>
</dbReference>
<dbReference type="InterPro" id="IPR012910">
    <property type="entry name" value="Plug_dom"/>
</dbReference>
<comment type="similarity">
    <text evidence="7">Belongs to the TonB-dependent receptor family.</text>
</comment>
<keyword evidence="8" id="KW-0732">Signal</keyword>
<comment type="subcellular location">
    <subcellularLocation>
        <location evidence="1 7">Cell outer membrane</location>
        <topology evidence="1 7">Multi-pass membrane protein</topology>
    </subcellularLocation>
</comment>
<keyword evidence="4 7" id="KW-0812">Transmembrane</keyword>
<dbReference type="Gene3D" id="2.170.130.10">
    <property type="entry name" value="TonB-dependent receptor, plug domain"/>
    <property type="match status" value="1"/>
</dbReference>
<dbReference type="PROSITE" id="PS52016">
    <property type="entry name" value="TONB_DEPENDENT_REC_3"/>
    <property type="match status" value="1"/>
</dbReference>
<keyword evidence="2 7" id="KW-0813">Transport</keyword>
<evidence type="ECO:0000256" key="7">
    <source>
        <dbReference type="PROSITE-ProRule" id="PRU01360"/>
    </source>
</evidence>
<feature type="domain" description="TonB-dependent receptor plug" evidence="9">
    <location>
        <begin position="114"/>
        <end position="223"/>
    </location>
</feature>
<keyword evidence="6 7" id="KW-0998">Cell outer membrane</keyword>
<evidence type="ECO:0000256" key="5">
    <source>
        <dbReference type="ARBA" id="ARBA00023136"/>
    </source>
</evidence>
<dbReference type="Pfam" id="PF13715">
    <property type="entry name" value="CarbopepD_reg_2"/>
    <property type="match status" value="1"/>
</dbReference>
<evidence type="ECO:0000256" key="4">
    <source>
        <dbReference type="ARBA" id="ARBA00022692"/>
    </source>
</evidence>
<dbReference type="RefSeq" id="WP_072349820.1">
    <property type="nucleotide sequence ID" value="NZ_JAWWDI010000028.1"/>
</dbReference>
<keyword evidence="10" id="KW-0675">Receptor</keyword>
<dbReference type="SUPFAM" id="SSF56935">
    <property type="entry name" value="Porins"/>
    <property type="match status" value="1"/>
</dbReference>
<evidence type="ECO:0000259" key="9">
    <source>
        <dbReference type="Pfam" id="PF07715"/>
    </source>
</evidence>
<evidence type="ECO:0000256" key="8">
    <source>
        <dbReference type="SAM" id="SignalP"/>
    </source>
</evidence>
<protein>
    <submittedName>
        <fullName evidence="10">TonB-dependent receptor</fullName>
    </submittedName>
</protein>
<accession>A0A368P8B7</accession>
<evidence type="ECO:0000256" key="1">
    <source>
        <dbReference type="ARBA" id="ARBA00004571"/>
    </source>
</evidence>